<organism evidence="1 2">
    <name type="scientific">Lacticaseibacillus paracasei subsp. paracasei Lpp225</name>
    <dbReference type="NCBI Taxonomy" id="1256225"/>
    <lineage>
        <taxon>Bacteria</taxon>
        <taxon>Bacillati</taxon>
        <taxon>Bacillota</taxon>
        <taxon>Bacilli</taxon>
        <taxon>Lactobacillales</taxon>
        <taxon>Lactobacillaceae</taxon>
        <taxon>Lacticaseibacillus</taxon>
    </lineage>
</organism>
<dbReference type="PATRIC" id="fig|1256225.3.peg.2087"/>
<sequence>MLQFLNAPAHTQKKDTYPDLLKVGVINLRIGEHHRHLIY</sequence>
<gene>
    <name evidence="1" type="ORF">Lpp225_2013</name>
</gene>
<name>S2N8Z0_LACPA</name>
<dbReference type="AlphaFoldDB" id="S2N8Z0"/>
<proteinExistence type="predicted"/>
<reference evidence="1 2" key="1">
    <citation type="journal article" date="2013" name="PLoS ONE">
        <title>Lactobacillus paracasei comparative genomics: towards species pan-genome definition and exploitation of diversity.</title>
        <authorList>
            <person name="Smokvina T."/>
            <person name="Wels M."/>
            <person name="Polka J."/>
            <person name="Chervaux C."/>
            <person name="Brisse S."/>
            <person name="Boekhorst J."/>
            <person name="van Hylckama Vlieg J.E."/>
            <person name="Siezen R.J."/>
        </authorList>
    </citation>
    <scope>NUCLEOTIDE SEQUENCE [LARGE SCALE GENOMIC DNA]</scope>
    <source>
        <strain evidence="1 2">Lpp225</strain>
    </source>
</reference>
<comment type="caution">
    <text evidence="1">The sequence shown here is derived from an EMBL/GenBank/DDBJ whole genome shotgun (WGS) entry which is preliminary data.</text>
</comment>
<evidence type="ECO:0000313" key="2">
    <source>
        <dbReference type="Proteomes" id="UP000014270"/>
    </source>
</evidence>
<dbReference type="Proteomes" id="UP000014270">
    <property type="component" value="Unassembled WGS sequence"/>
</dbReference>
<accession>S2N8Z0</accession>
<evidence type="ECO:0000313" key="1">
    <source>
        <dbReference type="EMBL" id="EPC37209.1"/>
    </source>
</evidence>
<dbReference type="EMBL" id="ANMM01000015">
    <property type="protein sequence ID" value="EPC37209.1"/>
    <property type="molecule type" value="Genomic_DNA"/>
</dbReference>
<protein>
    <submittedName>
        <fullName evidence="1">Uncharacterized protein</fullName>
    </submittedName>
</protein>